<accession>A0AAX4I1N5</accession>
<dbReference type="Proteomes" id="UP001322277">
    <property type="component" value="Chromosome 1"/>
</dbReference>
<dbReference type="AlphaFoldDB" id="A0AAX4I1N5"/>
<evidence type="ECO:0000313" key="2">
    <source>
        <dbReference type="Proteomes" id="UP001322277"/>
    </source>
</evidence>
<dbReference type="EMBL" id="CP137305">
    <property type="protein sequence ID" value="WQF76974.1"/>
    <property type="molecule type" value="Genomic_DNA"/>
</dbReference>
<organism evidence="1 2">
    <name type="scientific">Colletotrichum destructivum</name>
    <dbReference type="NCBI Taxonomy" id="34406"/>
    <lineage>
        <taxon>Eukaryota</taxon>
        <taxon>Fungi</taxon>
        <taxon>Dikarya</taxon>
        <taxon>Ascomycota</taxon>
        <taxon>Pezizomycotina</taxon>
        <taxon>Sordariomycetes</taxon>
        <taxon>Hypocreomycetidae</taxon>
        <taxon>Glomerellales</taxon>
        <taxon>Glomerellaceae</taxon>
        <taxon>Colletotrichum</taxon>
        <taxon>Colletotrichum destructivum species complex</taxon>
    </lineage>
</organism>
<proteinExistence type="predicted"/>
<dbReference type="RefSeq" id="XP_062774198.1">
    <property type="nucleotide sequence ID" value="XM_062918147.1"/>
</dbReference>
<dbReference type="KEGG" id="cdet:87938491"/>
<reference evidence="2" key="1">
    <citation type="journal article" date="2023" name="bioRxiv">
        <title>Complete genome of the Medicago anthracnose fungus, Colletotrichum destructivum, reveals a mini-chromosome-like region within a core chromosome.</title>
        <authorList>
            <person name="Lapalu N."/>
            <person name="Simon A."/>
            <person name="Lu A."/>
            <person name="Plaumann P.-L."/>
            <person name="Amselem J."/>
            <person name="Pigne S."/>
            <person name="Auger A."/>
            <person name="Koch C."/>
            <person name="Dallery J.-F."/>
            <person name="O'Connell R.J."/>
        </authorList>
    </citation>
    <scope>NUCLEOTIDE SEQUENCE [LARGE SCALE GENOMIC DNA]</scope>
    <source>
        <strain evidence="2">CBS 520.97</strain>
    </source>
</reference>
<dbReference type="GeneID" id="87938491"/>
<name>A0AAX4I1N5_9PEZI</name>
<keyword evidence="2" id="KW-1185">Reference proteome</keyword>
<evidence type="ECO:0000313" key="1">
    <source>
        <dbReference type="EMBL" id="WQF76974.1"/>
    </source>
</evidence>
<protein>
    <submittedName>
        <fullName evidence="1">Uncharacterized protein</fullName>
    </submittedName>
</protein>
<sequence length="107" mass="12567">MERAVEMTQVRKERIETEDEKRLGKISETVQSINTRLTADEEIDELLSHGEWWNRVDNNFKELREIAKRVTANDTAWDFRRNIENYLADVLYRLNATSLSDARPAAV</sequence>
<gene>
    <name evidence="1" type="ORF">CDEST_01988</name>
</gene>